<dbReference type="AlphaFoldDB" id="A0A5B8Z418"/>
<evidence type="ECO:0000256" key="3">
    <source>
        <dbReference type="ARBA" id="ARBA00022741"/>
    </source>
</evidence>
<dbReference type="STRING" id="1742359.GCA_001439625_04041"/>
<evidence type="ECO:0000259" key="5">
    <source>
        <dbReference type="PROSITE" id="PS50893"/>
    </source>
</evidence>
<dbReference type="KEGG" id="bda:FSZ17_07125"/>
<evidence type="ECO:0000313" key="7">
    <source>
        <dbReference type="Proteomes" id="UP000321555"/>
    </source>
</evidence>
<keyword evidence="4 6" id="KW-0067">ATP-binding</keyword>
<dbReference type="CDD" id="cd03255">
    <property type="entry name" value="ABC_MJ0796_LolCDE_FtsE"/>
    <property type="match status" value="1"/>
</dbReference>
<dbReference type="GO" id="GO:0005886">
    <property type="term" value="C:plasma membrane"/>
    <property type="evidence" value="ECO:0007669"/>
    <property type="project" value="UniProtKB-ARBA"/>
</dbReference>
<dbReference type="SMART" id="SM00382">
    <property type="entry name" value="AAA"/>
    <property type="match status" value="1"/>
</dbReference>
<dbReference type="InterPro" id="IPR015854">
    <property type="entry name" value="ABC_transpr_LolD-like"/>
</dbReference>
<name>A0A5B8Z418_CYTDA</name>
<accession>A0A5B8Z418</accession>
<dbReference type="OrthoDB" id="2605497at2"/>
<dbReference type="GO" id="GO:0005524">
    <property type="term" value="F:ATP binding"/>
    <property type="evidence" value="ECO:0007669"/>
    <property type="project" value="UniProtKB-KW"/>
</dbReference>
<dbReference type="Gene3D" id="3.40.50.300">
    <property type="entry name" value="P-loop containing nucleotide triphosphate hydrolases"/>
    <property type="match status" value="1"/>
</dbReference>
<dbReference type="GO" id="GO:0022857">
    <property type="term" value="F:transmembrane transporter activity"/>
    <property type="evidence" value="ECO:0007669"/>
    <property type="project" value="TreeGrafter"/>
</dbReference>
<dbReference type="EMBL" id="CP042593">
    <property type="protein sequence ID" value="QED47033.1"/>
    <property type="molecule type" value="Genomic_DNA"/>
</dbReference>
<dbReference type="InterPro" id="IPR017871">
    <property type="entry name" value="ABC_transporter-like_CS"/>
</dbReference>
<dbReference type="GO" id="GO:0016887">
    <property type="term" value="F:ATP hydrolysis activity"/>
    <property type="evidence" value="ECO:0007669"/>
    <property type="project" value="InterPro"/>
</dbReference>
<dbReference type="Proteomes" id="UP000321555">
    <property type="component" value="Chromosome"/>
</dbReference>
<dbReference type="FunFam" id="3.40.50.300:FF:000056">
    <property type="entry name" value="Cell division ATP-binding protein FtsE"/>
    <property type="match status" value="1"/>
</dbReference>
<reference evidence="7" key="1">
    <citation type="submission" date="2019-08" db="EMBL/GenBank/DDBJ databases">
        <authorList>
            <person name="Zheng X."/>
        </authorList>
    </citation>
    <scope>NUCLEOTIDE SEQUENCE [LARGE SCALE GENOMIC DNA]</scope>
    <source>
        <strain evidence="7">FJAT-25496</strain>
    </source>
</reference>
<dbReference type="InterPro" id="IPR003593">
    <property type="entry name" value="AAA+_ATPase"/>
</dbReference>
<dbReference type="PROSITE" id="PS50893">
    <property type="entry name" value="ABC_TRANSPORTER_2"/>
    <property type="match status" value="1"/>
</dbReference>
<organism evidence="6 7">
    <name type="scientific">Cytobacillus dafuensis</name>
    <name type="common">Bacillus dafuensis</name>
    <dbReference type="NCBI Taxonomy" id="1742359"/>
    <lineage>
        <taxon>Bacteria</taxon>
        <taxon>Bacillati</taxon>
        <taxon>Bacillota</taxon>
        <taxon>Bacilli</taxon>
        <taxon>Bacillales</taxon>
        <taxon>Bacillaceae</taxon>
        <taxon>Cytobacillus</taxon>
    </lineage>
</organism>
<dbReference type="InterPro" id="IPR017911">
    <property type="entry name" value="MacB-like_ATP-bd"/>
</dbReference>
<keyword evidence="7" id="KW-1185">Reference proteome</keyword>
<dbReference type="InterPro" id="IPR027417">
    <property type="entry name" value="P-loop_NTPase"/>
</dbReference>
<dbReference type="PANTHER" id="PTHR24220">
    <property type="entry name" value="IMPORT ATP-BINDING PROTEIN"/>
    <property type="match status" value="1"/>
</dbReference>
<sequence length="221" mass="24828">MITIENLKKEFNGEIVIENLDLQINKGDFVFLLGKSGSGKSTLLKILTKEIRKWTGQVRIDNQDLCKIQPYKIRRKIGTIYQSFELLKEKTVYENIALAGLVVGRGRKEVHDNSLSLIKRVGLQGKENVYPNRLSGGEQQRVAVARALLNKPDIILADEPTGNLDSENAFHIIELLKELNEEGVTVLIVTHDQELAKSFPAKLMVMRKGGVEILEKHSLSV</sequence>
<comment type="similarity">
    <text evidence="1">Belongs to the ABC transporter superfamily.</text>
</comment>
<evidence type="ECO:0000313" key="6">
    <source>
        <dbReference type="EMBL" id="QED47033.1"/>
    </source>
</evidence>
<evidence type="ECO:0000256" key="4">
    <source>
        <dbReference type="ARBA" id="ARBA00022840"/>
    </source>
</evidence>
<dbReference type="PANTHER" id="PTHR24220:SF470">
    <property type="entry name" value="CELL DIVISION ATP-BINDING PROTEIN FTSE"/>
    <property type="match status" value="1"/>
</dbReference>
<protein>
    <submittedName>
        <fullName evidence="6">ABC transporter ATP-binding protein</fullName>
    </submittedName>
</protein>
<feature type="domain" description="ABC transporter" evidence="5">
    <location>
        <begin position="2"/>
        <end position="221"/>
    </location>
</feature>
<dbReference type="SUPFAM" id="SSF52540">
    <property type="entry name" value="P-loop containing nucleoside triphosphate hydrolases"/>
    <property type="match status" value="1"/>
</dbReference>
<dbReference type="PROSITE" id="PS00211">
    <property type="entry name" value="ABC_TRANSPORTER_1"/>
    <property type="match status" value="1"/>
</dbReference>
<proteinExistence type="inferred from homology"/>
<keyword evidence="3" id="KW-0547">Nucleotide-binding</keyword>
<dbReference type="RefSeq" id="WP_057774793.1">
    <property type="nucleotide sequence ID" value="NZ_CP042593.1"/>
</dbReference>
<keyword evidence="2" id="KW-0813">Transport</keyword>
<evidence type="ECO:0000256" key="1">
    <source>
        <dbReference type="ARBA" id="ARBA00005417"/>
    </source>
</evidence>
<dbReference type="Pfam" id="PF00005">
    <property type="entry name" value="ABC_tran"/>
    <property type="match status" value="1"/>
</dbReference>
<dbReference type="InterPro" id="IPR003439">
    <property type="entry name" value="ABC_transporter-like_ATP-bd"/>
</dbReference>
<gene>
    <name evidence="6" type="ORF">FSZ17_07125</name>
</gene>
<evidence type="ECO:0000256" key="2">
    <source>
        <dbReference type="ARBA" id="ARBA00022448"/>
    </source>
</evidence>